<accession>A0ABT2NMT6</accession>
<comment type="caution">
    <text evidence="2">The sequence shown here is derived from an EMBL/GenBank/DDBJ whole genome shotgun (WGS) entry which is preliminary data.</text>
</comment>
<dbReference type="InterPro" id="IPR011104">
    <property type="entry name" value="Hpr_kin/Pase_C"/>
</dbReference>
<evidence type="ECO:0000313" key="2">
    <source>
        <dbReference type="EMBL" id="MCT8330204.1"/>
    </source>
</evidence>
<dbReference type="InterPro" id="IPR027417">
    <property type="entry name" value="P-loop_NTPase"/>
</dbReference>
<evidence type="ECO:0000259" key="1">
    <source>
        <dbReference type="Pfam" id="PF07475"/>
    </source>
</evidence>
<dbReference type="EMBL" id="JAOCQF010000002">
    <property type="protein sequence ID" value="MCT8330204.1"/>
    <property type="molecule type" value="Genomic_DNA"/>
</dbReference>
<feature type="domain" description="HPr kinase/phosphorylase C-terminal" evidence="1">
    <location>
        <begin position="11"/>
        <end position="86"/>
    </location>
</feature>
<dbReference type="CDD" id="cd01918">
    <property type="entry name" value="HprK_C"/>
    <property type="match status" value="1"/>
</dbReference>
<dbReference type="Pfam" id="PF07475">
    <property type="entry name" value="Hpr_kinase_C"/>
    <property type="match status" value="1"/>
</dbReference>
<protein>
    <submittedName>
        <fullName evidence="2">HPr kinase/phosphatase C-terminal domain-containing protein</fullName>
    </submittedName>
</protein>
<dbReference type="GO" id="GO:0016301">
    <property type="term" value="F:kinase activity"/>
    <property type="evidence" value="ECO:0007669"/>
    <property type="project" value="UniProtKB-KW"/>
</dbReference>
<evidence type="ECO:0000313" key="3">
    <source>
        <dbReference type="Proteomes" id="UP001205601"/>
    </source>
</evidence>
<dbReference type="Proteomes" id="UP001205601">
    <property type="component" value="Unassembled WGS sequence"/>
</dbReference>
<dbReference type="SUPFAM" id="SSF53795">
    <property type="entry name" value="PEP carboxykinase-like"/>
    <property type="match status" value="1"/>
</dbReference>
<keyword evidence="2" id="KW-0808">Transferase</keyword>
<organism evidence="2 3">
    <name type="scientific">Albidovulum sediminis</name>
    <dbReference type="NCBI Taxonomy" id="3066345"/>
    <lineage>
        <taxon>Bacteria</taxon>
        <taxon>Pseudomonadati</taxon>
        <taxon>Pseudomonadota</taxon>
        <taxon>Alphaproteobacteria</taxon>
        <taxon>Rhodobacterales</taxon>
        <taxon>Paracoccaceae</taxon>
        <taxon>Albidovulum</taxon>
    </lineage>
</organism>
<keyword evidence="2" id="KW-0418">Kinase</keyword>
<keyword evidence="3" id="KW-1185">Reference proteome</keyword>
<proteinExistence type="predicted"/>
<gene>
    <name evidence="2" type="ORF">N5I32_11815</name>
</gene>
<reference evidence="3" key="1">
    <citation type="submission" date="2023-07" db="EMBL/GenBank/DDBJ databases">
        <title>Defluviimonas sediminis sp. nov., isolated from mangrove sediment.</title>
        <authorList>
            <person name="Liu L."/>
            <person name="Li J."/>
            <person name="Huang Y."/>
            <person name="Pan J."/>
            <person name="Li M."/>
        </authorList>
    </citation>
    <scope>NUCLEOTIDE SEQUENCE [LARGE SCALE GENOMIC DNA]</scope>
    <source>
        <strain evidence="3">FT324</strain>
    </source>
</reference>
<name>A0ABT2NMT6_9RHOB</name>
<dbReference type="Gene3D" id="3.40.50.300">
    <property type="entry name" value="P-loop containing nucleotide triphosphate hydrolases"/>
    <property type="match status" value="1"/>
</dbReference>
<dbReference type="RefSeq" id="WP_261496081.1">
    <property type="nucleotide sequence ID" value="NZ_JAOCQF010000002.1"/>
</dbReference>
<sequence length="144" mass="15159">MTRRVDTPLILHAACVCLGHRGVLILGPSGSGKSALALQLMAHGCTLVADDGVEILERDGACIARAPATLRGMIEARGVGLLSAETTEAAVIVLAVDLAATETERLPPWRETTISGHIVPLVHRVESGHFPAAILQYLRAGRRA</sequence>